<keyword evidence="3" id="KW-1185">Reference proteome</keyword>
<feature type="region of interest" description="Disordered" evidence="1">
    <location>
        <begin position="465"/>
        <end position="493"/>
    </location>
</feature>
<dbReference type="EMBL" id="KN881630">
    <property type="protein sequence ID" value="KIY52776.1"/>
    <property type="molecule type" value="Genomic_DNA"/>
</dbReference>
<evidence type="ECO:0000313" key="2">
    <source>
        <dbReference type="EMBL" id="KIY52776.1"/>
    </source>
</evidence>
<proteinExistence type="predicted"/>
<reference evidence="2 3" key="1">
    <citation type="journal article" date="2015" name="Fungal Genet. Biol.">
        <title>Evolution of novel wood decay mechanisms in Agaricales revealed by the genome sequences of Fistulina hepatica and Cylindrobasidium torrendii.</title>
        <authorList>
            <person name="Floudas D."/>
            <person name="Held B.W."/>
            <person name="Riley R."/>
            <person name="Nagy L.G."/>
            <person name="Koehler G."/>
            <person name="Ransdell A.S."/>
            <person name="Younus H."/>
            <person name="Chow J."/>
            <person name="Chiniquy J."/>
            <person name="Lipzen A."/>
            <person name="Tritt A."/>
            <person name="Sun H."/>
            <person name="Haridas S."/>
            <person name="LaButti K."/>
            <person name="Ohm R.A."/>
            <person name="Kues U."/>
            <person name="Blanchette R.A."/>
            <person name="Grigoriev I.V."/>
            <person name="Minto R.E."/>
            <person name="Hibbett D.S."/>
        </authorList>
    </citation>
    <scope>NUCLEOTIDE SEQUENCE [LARGE SCALE GENOMIC DNA]</scope>
    <source>
        <strain evidence="2 3">ATCC 64428</strain>
    </source>
</reference>
<feature type="region of interest" description="Disordered" evidence="1">
    <location>
        <begin position="290"/>
        <end position="311"/>
    </location>
</feature>
<protein>
    <submittedName>
        <fullName evidence="2">Uncharacterized protein</fullName>
    </submittedName>
</protein>
<feature type="compositionally biased region" description="Low complexity" evidence="1">
    <location>
        <begin position="294"/>
        <end position="311"/>
    </location>
</feature>
<dbReference type="Proteomes" id="UP000054144">
    <property type="component" value="Unassembled WGS sequence"/>
</dbReference>
<feature type="compositionally biased region" description="Pro residues" evidence="1">
    <location>
        <begin position="471"/>
        <end position="489"/>
    </location>
</feature>
<accession>A0A0D7AN91</accession>
<feature type="region of interest" description="Disordered" evidence="1">
    <location>
        <begin position="262"/>
        <end position="281"/>
    </location>
</feature>
<sequence>MDISQLVTITKRGTTIRWEDKCMRCPQMRETTPLDQSLTHVGDGCCAGNYYTRRTQYCEIAVYDTVDLKADEAVVRNLDAFQTETTLLKTKKRSNKTSKLVEGTSKNVRRKELKIGRGHKLVFTGAQGRGGRGSRDRSPVGDKLRQRTVMSSQRVPLQRAPKALGIARTAFLIANETQSHESDAKDTQDYIPETQEGLSDGSASDPEFALAPKSQMNLKPGVGLKQEWLSANELHKDGQTDKAALAPEPELKKQLLASMSASALAMPRSRSRSQSLESVKVKTEPFSSPTLKKALVSPPACSPSSARPPVCADSEVEHKPVATPHMEAEPHVPTSDHVVGPVRTPRKHASPSSGLDKSSSARLGYVGTILDTRVRPTSPTSLKVQNARLRNAVWGLTGTAQQKDRQIAALIKELRCTETKLAEYKAWAATAPSDDAPAMRLQSTYLAPPSVLQRRSAWIASMSTIPSMDPVTPPRRSPSPPAPPTPDDPVSPYKSLKEMVDEYRSRPDDWAVDPMQMTQVERLRSDICKNFKMLRKCPADEIRELHNLNWMAAARSCQPEGADGAIPGPSGLPASEDAVIAPEDENDTESQSQYIPTVKSQLEFRIWQGADMRPTVHGRPPHMPPSQFERLSAHGQVEFEVGKSYSG</sequence>
<dbReference type="AlphaFoldDB" id="A0A0D7AN91"/>
<evidence type="ECO:0000256" key="1">
    <source>
        <dbReference type="SAM" id="MobiDB-lite"/>
    </source>
</evidence>
<organism evidence="2 3">
    <name type="scientific">Fistulina hepatica ATCC 64428</name>
    <dbReference type="NCBI Taxonomy" id="1128425"/>
    <lineage>
        <taxon>Eukaryota</taxon>
        <taxon>Fungi</taxon>
        <taxon>Dikarya</taxon>
        <taxon>Basidiomycota</taxon>
        <taxon>Agaricomycotina</taxon>
        <taxon>Agaricomycetes</taxon>
        <taxon>Agaricomycetidae</taxon>
        <taxon>Agaricales</taxon>
        <taxon>Fistulinaceae</taxon>
        <taxon>Fistulina</taxon>
    </lineage>
</organism>
<evidence type="ECO:0000313" key="3">
    <source>
        <dbReference type="Proteomes" id="UP000054144"/>
    </source>
</evidence>
<name>A0A0D7AN91_9AGAR</name>
<gene>
    <name evidence="2" type="ORF">FISHEDRAFT_55747</name>
</gene>